<proteinExistence type="predicted"/>
<evidence type="ECO:0000313" key="1">
    <source>
        <dbReference type="EMBL" id="CAB9531572.1"/>
    </source>
</evidence>
<organism evidence="1 2">
    <name type="scientific">Seminavis robusta</name>
    <dbReference type="NCBI Taxonomy" id="568900"/>
    <lineage>
        <taxon>Eukaryota</taxon>
        <taxon>Sar</taxon>
        <taxon>Stramenopiles</taxon>
        <taxon>Ochrophyta</taxon>
        <taxon>Bacillariophyta</taxon>
        <taxon>Bacillariophyceae</taxon>
        <taxon>Bacillariophycidae</taxon>
        <taxon>Naviculales</taxon>
        <taxon>Naviculaceae</taxon>
        <taxon>Seminavis</taxon>
    </lineage>
</organism>
<reference evidence="1" key="1">
    <citation type="submission" date="2020-06" db="EMBL/GenBank/DDBJ databases">
        <authorList>
            <consortium name="Plant Systems Biology data submission"/>
        </authorList>
    </citation>
    <scope>NUCLEOTIDE SEQUENCE</scope>
    <source>
        <strain evidence="1">D6</strain>
    </source>
</reference>
<dbReference type="AlphaFoldDB" id="A0A9N8F2N5"/>
<comment type="caution">
    <text evidence="1">The sequence shown here is derived from an EMBL/GenBank/DDBJ whole genome shotgun (WGS) entry which is preliminary data.</text>
</comment>
<name>A0A9N8F2N5_9STRA</name>
<evidence type="ECO:0000313" key="2">
    <source>
        <dbReference type="Proteomes" id="UP001153069"/>
    </source>
</evidence>
<gene>
    <name evidence="1" type="ORF">SEMRO_3690_G350330.1</name>
</gene>
<protein>
    <submittedName>
        <fullName evidence="1">Uncharacterized protein</fullName>
    </submittedName>
</protein>
<sequence length="247" mass="28464">MKAARNQFYVPAELKIIVIAPELYNRELLRLDGSYRIKEEGGVMSPCPNCQTNVGMRITGWTSARKNCQRVINTKLSHDIIIGATYKCTFIDATNNKCNKTFTAYDGKLWQQFPKAVKRKYQDYVSVFVDRTTNQMLSPGFCDQLLFYKGSFEDMSRRLANSIANLANEATAMYRNFTEEEADLFPPELPKSMTPEEYANKKSQKWPPFNAEKSFSGYFKMPTRPTVTKMFEELYMTELNLSCLEIS</sequence>
<accession>A0A9N8F2N5</accession>
<dbReference type="EMBL" id="CAICTM010003688">
    <property type="protein sequence ID" value="CAB9531572.1"/>
    <property type="molecule type" value="Genomic_DNA"/>
</dbReference>
<dbReference type="Proteomes" id="UP001153069">
    <property type="component" value="Unassembled WGS sequence"/>
</dbReference>
<keyword evidence="2" id="KW-1185">Reference proteome</keyword>